<dbReference type="OrthoDB" id="3643156at2759"/>
<keyword evidence="1" id="KW-0732">Signal</keyword>
<evidence type="ECO:0000313" key="3">
    <source>
        <dbReference type="Proteomes" id="UP000799770"/>
    </source>
</evidence>
<dbReference type="EMBL" id="ML977337">
    <property type="protein sequence ID" value="KAF2110765.1"/>
    <property type="molecule type" value="Genomic_DNA"/>
</dbReference>
<gene>
    <name evidence="2" type="ORF">BDV96DRAFT_583691</name>
</gene>
<name>A0A6A5YUH8_9PLEO</name>
<reference evidence="2" key="1">
    <citation type="journal article" date="2020" name="Stud. Mycol.">
        <title>101 Dothideomycetes genomes: a test case for predicting lifestyles and emergence of pathogens.</title>
        <authorList>
            <person name="Haridas S."/>
            <person name="Albert R."/>
            <person name="Binder M."/>
            <person name="Bloem J."/>
            <person name="Labutti K."/>
            <person name="Salamov A."/>
            <person name="Andreopoulos B."/>
            <person name="Baker S."/>
            <person name="Barry K."/>
            <person name="Bills G."/>
            <person name="Bluhm B."/>
            <person name="Cannon C."/>
            <person name="Castanera R."/>
            <person name="Culley D."/>
            <person name="Daum C."/>
            <person name="Ezra D."/>
            <person name="Gonzalez J."/>
            <person name="Henrissat B."/>
            <person name="Kuo A."/>
            <person name="Liang C."/>
            <person name="Lipzen A."/>
            <person name="Lutzoni F."/>
            <person name="Magnuson J."/>
            <person name="Mondo S."/>
            <person name="Nolan M."/>
            <person name="Ohm R."/>
            <person name="Pangilinan J."/>
            <person name="Park H.-J."/>
            <person name="Ramirez L."/>
            <person name="Alfaro M."/>
            <person name="Sun H."/>
            <person name="Tritt A."/>
            <person name="Yoshinaga Y."/>
            <person name="Zwiers L.-H."/>
            <person name="Turgeon B."/>
            <person name="Goodwin S."/>
            <person name="Spatafora J."/>
            <person name="Crous P."/>
            <person name="Grigoriev I."/>
        </authorList>
    </citation>
    <scope>NUCLEOTIDE SEQUENCE</scope>
    <source>
        <strain evidence="2">CBS 627.86</strain>
    </source>
</reference>
<feature type="signal peptide" evidence="1">
    <location>
        <begin position="1"/>
        <end position="23"/>
    </location>
</feature>
<proteinExistence type="predicted"/>
<protein>
    <submittedName>
        <fullName evidence="2">Uncharacterized protein</fullName>
    </submittedName>
</protein>
<dbReference type="Proteomes" id="UP000799770">
    <property type="component" value="Unassembled WGS sequence"/>
</dbReference>
<dbReference type="AlphaFoldDB" id="A0A6A5YUH8"/>
<accession>A0A6A5YUH8</accession>
<sequence>MNRIKMRTALFLLFFLRFDCCSCATVHGINSSSINVGFHLNYGYGTAAILHLNGTLLATARVNSTSQYRSTFEKLSLTKHEHLAPPYDTPLHRWADAARQHLRSARKAVGLPASDDVESLSTLISSLVSASEEALGHIVDIKDAAASVTHLCAIYDEDLYDAFEYAGLSYIQIMNDTYHRTLLTYESSAALAGWGLGFGPFEYQAEALDHNAYFIIDFTNNSLAVYYTRGSVYLVQEYFNISFTLGLSNLQTTDDSVYWETVKITLLKVLVNQRVHKPWTAILTGESVTDSRFRNVFDEVVRAWWKEEETGPRIFEGDEVYVQAKGVADLVRRQKSGERERPERPRMQVMSGVDISRQQTLDVAYRHSQEISKLEVRVNQV</sequence>
<evidence type="ECO:0000256" key="1">
    <source>
        <dbReference type="SAM" id="SignalP"/>
    </source>
</evidence>
<organism evidence="2 3">
    <name type="scientific">Lophiotrema nucula</name>
    <dbReference type="NCBI Taxonomy" id="690887"/>
    <lineage>
        <taxon>Eukaryota</taxon>
        <taxon>Fungi</taxon>
        <taxon>Dikarya</taxon>
        <taxon>Ascomycota</taxon>
        <taxon>Pezizomycotina</taxon>
        <taxon>Dothideomycetes</taxon>
        <taxon>Pleosporomycetidae</taxon>
        <taxon>Pleosporales</taxon>
        <taxon>Lophiotremataceae</taxon>
        <taxon>Lophiotrema</taxon>
    </lineage>
</organism>
<feature type="chain" id="PRO_5025439667" evidence="1">
    <location>
        <begin position="24"/>
        <end position="381"/>
    </location>
</feature>
<keyword evidence="3" id="KW-1185">Reference proteome</keyword>
<evidence type="ECO:0000313" key="2">
    <source>
        <dbReference type="EMBL" id="KAF2110765.1"/>
    </source>
</evidence>